<dbReference type="PROSITE" id="PS51257">
    <property type="entry name" value="PROKAR_LIPOPROTEIN"/>
    <property type="match status" value="1"/>
</dbReference>
<evidence type="ECO:0000313" key="2">
    <source>
        <dbReference type="EMBL" id="KHK89989.1"/>
    </source>
</evidence>
<gene>
    <name evidence="2" type="ORF">LK12_19055</name>
</gene>
<sequence>MIRWPFSSILWLLALGLSACQPSAGGDVPGDGDDHTPFDAIAADEAIKFTGTEPFWGGEVADGKMTYTTPENAEGTVVPVSRFAGRGGLSFSGELGGQPLTLAVTPGTCSDGMSDRSYPFVVTLRLGGDLRNGCGWTQAKPWRGSE</sequence>
<accession>A0A0B1ZKY3</accession>
<protein>
    <recommendedName>
        <fullName evidence="4">Lipoprotein</fullName>
    </recommendedName>
</protein>
<dbReference type="RefSeq" id="WP_039287627.1">
    <property type="nucleotide sequence ID" value="NZ_JTDI01000006.1"/>
</dbReference>
<dbReference type="Proteomes" id="UP000031057">
    <property type="component" value="Unassembled WGS sequence"/>
</dbReference>
<dbReference type="AlphaFoldDB" id="A0A0B1ZKY3"/>
<dbReference type="OrthoDB" id="5489750at2"/>
<evidence type="ECO:0000313" key="3">
    <source>
        <dbReference type="Proteomes" id="UP000031057"/>
    </source>
</evidence>
<evidence type="ECO:0008006" key="4">
    <source>
        <dbReference type="Google" id="ProtNLM"/>
    </source>
</evidence>
<name>A0A0B1ZKY3_9SPHN</name>
<dbReference type="STRING" id="1348853.LK12_19055"/>
<reference evidence="2 3" key="1">
    <citation type="submission" date="2014-10" db="EMBL/GenBank/DDBJ databases">
        <title>Genome sequence of Novosphingobium malaysiense MUSC 273(T).</title>
        <authorList>
            <person name="Lee L.-H."/>
        </authorList>
    </citation>
    <scope>NUCLEOTIDE SEQUENCE [LARGE SCALE GENOMIC DNA]</scope>
    <source>
        <strain evidence="2 3">MUSC 273</strain>
    </source>
</reference>
<dbReference type="EMBL" id="JTDI01000006">
    <property type="protein sequence ID" value="KHK89989.1"/>
    <property type="molecule type" value="Genomic_DNA"/>
</dbReference>
<keyword evidence="1" id="KW-0732">Signal</keyword>
<feature type="signal peptide" evidence="1">
    <location>
        <begin position="1"/>
        <end position="24"/>
    </location>
</feature>
<comment type="caution">
    <text evidence="2">The sequence shown here is derived from an EMBL/GenBank/DDBJ whole genome shotgun (WGS) entry which is preliminary data.</text>
</comment>
<keyword evidence="3" id="KW-1185">Reference proteome</keyword>
<evidence type="ECO:0000256" key="1">
    <source>
        <dbReference type="SAM" id="SignalP"/>
    </source>
</evidence>
<proteinExistence type="predicted"/>
<feature type="chain" id="PRO_5002069018" description="Lipoprotein" evidence="1">
    <location>
        <begin position="25"/>
        <end position="146"/>
    </location>
</feature>
<organism evidence="2 3">
    <name type="scientific">Novosphingobium malaysiense</name>
    <dbReference type="NCBI Taxonomy" id="1348853"/>
    <lineage>
        <taxon>Bacteria</taxon>
        <taxon>Pseudomonadati</taxon>
        <taxon>Pseudomonadota</taxon>
        <taxon>Alphaproteobacteria</taxon>
        <taxon>Sphingomonadales</taxon>
        <taxon>Sphingomonadaceae</taxon>
        <taxon>Novosphingobium</taxon>
    </lineage>
</organism>